<keyword evidence="1" id="KW-0946">Virion</keyword>
<keyword evidence="1" id="KW-1244">Viral short tail ejection system</keyword>
<keyword evidence="1" id="KW-1160">Virus entry into host cell</keyword>
<keyword evidence="1" id="KW-1049">Host periplasm</keyword>
<reference evidence="3 4" key="1">
    <citation type="submission" date="2016-11" db="EMBL/GenBank/DDBJ databases">
        <authorList>
            <person name="Jaros S."/>
            <person name="Januszkiewicz K."/>
            <person name="Wedrychowicz H."/>
        </authorList>
    </citation>
    <scope>NUCLEOTIDE SEQUENCE [LARGE SCALE GENOMIC DNA]</scope>
</reference>
<feature type="region of interest" description="Disordered" evidence="2">
    <location>
        <begin position="725"/>
        <end position="744"/>
    </location>
</feature>
<gene>
    <name evidence="3" type="ORF">PP74_41</name>
</gene>
<comment type="subunit">
    <text evidence="1">Homooctamer. Interacts with gp16; after ejection the gp15-gp16 complex composed of a gp15 octamer and a gp16 tetramer probably binds both the viral DNA and the host inner membrane. Interacts with gp14.</text>
</comment>
<dbReference type="GO" id="GO:0044229">
    <property type="term" value="C:host cell periplasmic space"/>
    <property type="evidence" value="ECO:0007669"/>
    <property type="project" value="UniProtKB-SubCell"/>
</dbReference>
<accession>A0A1J0MEL0</accession>
<comment type="subcellular location">
    <subcellularLocation>
        <location evidence="1">Virion</location>
    </subcellularLocation>
    <subcellularLocation>
        <location evidence="1">Host periplasm</location>
    </subcellularLocation>
    <text evidence="1">The gp15-gp16 complex spans the periplasm and the cytoplasmic membrane.</text>
</comment>
<comment type="function">
    <text evidence="1">Component of the cylindrical core that assembles on the inner surface of the capsid during capsid formation and plays a role in viral DNA ejection into the host cell. The inner core is composed of stacked rings of gp14, gp15 and gp16 proteins. Following binding to the host cell surface, the internal core is disassembled and gp15 is ejected along with gp14 and gp16 into the infected cell. Gp15 probably remains associated with gp16. The gp15-gp16 complex binds to both the viral DNA and the host inner membrane, probably escorting the leading end of the genome through the periplasm and controlling the extend of DNA translocated into the host cell.</text>
</comment>
<keyword evidence="1" id="KW-1171">Viral genome ejection through host cell envelope</keyword>
<evidence type="ECO:0000313" key="4">
    <source>
        <dbReference type="Proteomes" id="UP000225077"/>
    </source>
</evidence>
<evidence type="ECO:0000256" key="2">
    <source>
        <dbReference type="SAM" id="MobiDB-lite"/>
    </source>
</evidence>
<protein>
    <recommendedName>
        <fullName evidence="1">Internal virion protein gp15</fullName>
    </recommendedName>
</protein>
<sequence>MSKLAQALGSMNAPAASRLRGTGRMEVKAATVYEDPSYAKKSALIGTVGKLAEMGADAYMKYDQHQKDKADERSNEVIRKLTPEQRRDAIKNGTLLYQDDPYAMEALKIKTGRNAAYLVDDEVAQKVKNGEFRTRQELEEFRHSRLQEAAKNYAEQFGINESDEYFQKGFNSDITERNISLYGSHDNFLSDQAKKGAVINSRVELNSVLSDPETLRSPYAGEFFENYFRAGLTTGSIPSDDQAFSMVSQGLNDVVNKEGGSQFLQQIENRKITLHGKETTYRDLMGNEQWNAMMIKAQHNEFQLNAKRTEGFKLNVNSALNQEDTGKGWEMLQGYKAELDKLQTGEEMTPEREFLINAQAQMQDRFKQESAATAKEMDKQQKTINKQSVIDAQFEKRLKGQYVSTSYSDMPTNENTGEFTHSDMVNYANKKLADIDSMDLSPEQKDRMKLDYLKADSDKGAFRTAVGELIGDSEKEWSSAVINGKMPQDGGVAMNALRRMRNTDPELFASLYADKAEMFLTMDMMDNQGIDPQVLLDADKSRKGLTKEMQYEDDKAWASLKNNSESPELSRMPATLDAGARKIYDSVKYRTGNSDMAMQQVDKYLKENTTTLTGDDVDGDTIGVLTRNSLRVTDDPDSWKQGKDIIDTAAKKLAETNPWVTNKQLTVFERGDSIYLMDTTGQVNVRYDKQLLSKMYQENQAKLDEEALNKALKDANKRTLHTRAMNRKREREAKKPKRSGSIYDNVSGKGILDVLTGKD</sequence>
<keyword evidence="1" id="KW-1162">Viral penetration into host cytoplasm</keyword>
<dbReference type="GO" id="GO:0044423">
    <property type="term" value="C:virion component"/>
    <property type="evidence" value="ECO:0007669"/>
    <property type="project" value="UniProtKB-KW"/>
</dbReference>
<evidence type="ECO:0000313" key="3">
    <source>
        <dbReference type="EMBL" id="APD19653.1"/>
    </source>
</evidence>
<dbReference type="Pfam" id="PF26212">
    <property type="entry name" value="Phage_T7_Gp15"/>
    <property type="match status" value="1"/>
</dbReference>
<evidence type="ECO:0000256" key="1">
    <source>
        <dbReference type="HAMAP-Rule" id="MF_04122"/>
    </source>
</evidence>
<dbReference type="InterPro" id="IPR038993">
    <property type="entry name" value="Gp15"/>
</dbReference>
<dbReference type="EMBL" id="KY084243">
    <property type="protein sequence ID" value="APD19653.1"/>
    <property type="molecule type" value="Genomic_DNA"/>
</dbReference>
<proteinExistence type="inferred from homology"/>
<keyword evidence="4" id="KW-1185">Reference proteome</keyword>
<dbReference type="Proteomes" id="UP000225077">
    <property type="component" value="Segment"/>
</dbReference>
<organism evidence="3 4">
    <name type="scientific">Pectobacterium phage PP74</name>
    <dbReference type="NCBI Taxonomy" id="1916101"/>
    <lineage>
        <taxon>Viruses</taxon>
        <taxon>Duplodnaviria</taxon>
        <taxon>Heunggongvirae</taxon>
        <taxon>Uroviricota</taxon>
        <taxon>Caudoviricetes</taxon>
        <taxon>Autographivirales</taxon>
        <taxon>Autotranscriptaviridae</taxon>
        <taxon>Studiervirinae</taxon>
        <taxon>Berlinvirus</taxon>
        <taxon>Berlinvirus PP74</taxon>
    </lineage>
</organism>
<name>A0A1J0MEL0_9CAUD</name>
<dbReference type="GO" id="GO:0099002">
    <property type="term" value="P:symbiont genome ejection through host cell envelope, short tail mechanism"/>
    <property type="evidence" value="ECO:0007669"/>
    <property type="project" value="UniProtKB-UniRule"/>
</dbReference>
<dbReference type="HAMAP" id="MF_04122">
    <property type="entry name" value="GP15_T7"/>
    <property type="match status" value="1"/>
</dbReference>
<comment type="similarity">
    <text evidence="1">Belongs to the T7virus internal virion protein gp15 family.</text>
</comment>